<evidence type="ECO:0000313" key="4">
    <source>
        <dbReference type="Proteomes" id="UP000053958"/>
    </source>
</evidence>
<dbReference type="InterPro" id="IPR032675">
    <property type="entry name" value="LRR_dom_sf"/>
</dbReference>
<protein>
    <recommendedName>
        <fullName evidence="5">F-box domain-containing protein</fullName>
    </recommendedName>
</protein>
<dbReference type="Gene3D" id="3.80.10.10">
    <property type="entry name" value="Ribonuclease Inhibitor"/>
    <property type="match status" value="1"/>
</dbReference>
<dbReference type="GeneID" id="25319323"/>
<sequence length="1013" mass="113358">MRWPFFLFPAFGIGFAINNSSLNSSLNVPFSVQVTIEAYSIEFSSSLSSTANTLSGSVSLQSTRTGTSVASTVVPSETEPFCIPSQNPHETGDETKCVCGSGIDAVVLPLLPSSSMCSYTALPTMTLPPPPSTKPPPPYIRTDPISGLIWSCESLSTKPMAGVIVTYCAGASAVIGTDMAIATHVPYQTGTCNVHVHEWALGDSYPVHVQLNVSDGGGHLLNYTDATTTWSGSVIIEQKYLGGLPYDIEVRFPSKLDLSHPIYGPPAIYAGYEEFMVNISAGPTQWSSADTDTSHLPYCNVGGWNNGGSFADFVESLFGVDHVPRPLSLASIQVVAHSLLRQSAKLHFTACITDTLSKNFQTQGYQLKGETLKSHPSDRLLHSTACSNGSLASRNLAHALWPVPFLYQTLSVKVSSREGLHQFVAELLDNPRRQQYLSHARKLNVQGKMPRLEESVAGYSTEGTDIKGRGDVFHQDDDLEPRFDEYAFTYDEEDDEPSEASRSWKPLALLIARLKRLTELNYACVNQFPPCLLQALHEHHPACRLNLHNFRFRSLREPNTDPYEMELIRSPCLHSVCVKHVTRDSNGHEDYNEDAIFQAVAIAPNLKHVKLLRCIPHRTSALREVAHIPRRPWKGFVPPVNTDRVGNLTSLSFSHLMVTTEEKLEQWSRYTDLSKLQALAFGSPWTSDVLMKAATMAPFKSLERLSIWLEPTSQDANFQLATEMFFESLNPLKTLRLHGKMDASLVSKILERHGSALRELMLDPYGIKFMDLDISSFGESCPLVEELHLPVKRTKSDRRETRCYEAIGKFPSLEKLFLRLECSDMWRQDLPSADEYEEELDDFHRQPTIPRNSRVFGMNNEEPLLNFHVRDALINSAVDEQLARSIWDRIAANQPSGRLSSATIAPRGGDFFGNATAPFELVIRVEHMERSYLITKRASSSSSSQVEVVEMGREERESRDRTQRQTVKTLEGWGCQLYEDDVHLVFQRIWPPKPGSRDWRDDWSSWSLQPSAE</sequence>
<dbReference type="OrthoDB" id="3945550at2759"/>
<evidence type="ECO:0008006" key="5">
    <source>
        <dbReference type="Google" id="ProtNLM"/>
    </source>
</evidence>
<comment type="caution">
    <text evidence="3">The sequence shown here is derived from an EMBL/GenBank/DDBJ whole genome shotgun (WGS) entry which is preliminary data.</text>
</comment>
<keyword evidence="4" id="KW-1185">Reference proteome</keyword>
<keyword evidence="2" id="KW-0732">Signal</keyword>
<dbReference type="Proteomes" id="UP000053958">
    <property type="component" value="Unassembled WGS sequence"/>
</dbReference>
<dbReference type="EMBL" id="LASV01000395">
    <property type="protein sequence ID" value="KKA18993.1"/>
    <property type="molecule type" value="Genomic_DNA"/>
</dbReference>
<dbReference type="SUPFAM" id="SSF52047">
    <property type="entry name" value="RNI-like"/>
    <property type="match status" value="1"/>
</dbReference>
<reference evidence="3 4" key="1">
    <citation type="submission" date="2015-04" db="EMBL/GenBank/DDBJ databases">
        <authorList>
            <person name="Heijne W.H."/>
            <person name="Fedorova N.D."/>
            <person name="Nierman W.C."/>
            <person name="Vollebregt A.W."/>
            <person name="Zhao Z."/>
            <person name="Wu L."/>
            <person name="Kumar M."/>
            <person name="Stam H."/>
            <person name="van den Berg M.A."/>
            <person name="Pel H.J."/>
        </authorList>
    </citation>
    <scope>NUCLEOTIDE SEQUENCE [LARGE SCALE GENOMIC DNA]</scope>
    <source>
        <strain evidence="3 4">CBS 393.64</strain>
    </source>
</reference>
<dbReference type="STRING" id="1408163.A0A0F4YMX4"/>
<organism evidence="3 4">
    <name type="scientific">Rasamsonia emersonii (strain ATCC 16479 / CBS 393.64 / IMI 116815)</name>
    <dbReference type="NCBI Taxonomy" id="1408163"/>
    <lineage>
        <taxon>Eukaryota</taxon>
        <taxon>Fungi</taxon>
        <taxon>Dikarya</taxon>
        <taxon>Ascomycota</taxon>
        <taxon>Pezizomycotina</taxon>
        <taxon>Eurotiomycetes</taxon>
        <taxon>Eurotiomycetidae</taxon>
        <taxon>Eurotiales</taxon>
        <taxon>Trichocomaceae</taxon>
        <taxon>Rasamsonia</taxon>
    </lineage>
</organism>
<feature type="chain" id="PRO_5002481838" description="F-box domain-containing protein" evidence="2">
    <location>
        <begin position="17"/>
        <end position="1013"/>
    </location>
</feature>
<gene>
    <name evidence="3" type="ORF">T310_7047</name>
</gene>
<dbReference type="AlphaFoldDB" id="A0A0F4YMX4"/>
<feature type="region of interest" description="Disordered" evidence="1">
    <location>
        <begin position="992"/>
        <end position="1013"/>
    </location>
</feature>
<feature type="signal peptide" evidence="2">
    <location>
        <begin position="1"/>
        <end position="16"/>
    </location>
</feature>
<dbReference type="RefSeq" id="XP_013325605.1">
    <property type="nucleotide sequence ID" value="XM_013470151.1"/>
</dbReference>
<name>A0A0F4YMX4_RASE3</name>
<proteinExistence type="predicted"/>
<accession>A0A0F4YMX4</accession>
<evidence type="ECO:0000313" key="3">
    <source>
        <dbReference type="EMBL" id="KKA18993.1"/>
    </source>
</evidence>
<feature type="region of interest" description="Disordered" evidence="1">
    <location>
        <begin position="944"/>
        <end position="963"/>
    </location>
</feature>
<feature type="compositionally biased region" description="Basic and acidic residues" evidence="1">
    <location>
        <begin position="950"/>
        <end position="963"/>
    </location>
</feature>
<evidence type="ECO:0000256" key="1">
    <source>
        <dbReference type="SAM" id="MobiDB-lite"/>
    </source>
</evidence>
<evidence type="ECO:0000256" key="2">
    <source>
        <dbReference type="SAM" id="SignalP"/>
    </source>
</evidence>